<feature type="domain" description="Major fimbrial subunit protein N-terminal" evidence="5">
    <location>
        <begin position="53"/>
        <end position="201"/>
    </location>
</feature>
<evidence type="ECO:0000259" key="5">
    <source>
        <dbReference type="Pfam" id="PF06321"/>
    </source>
</evidence>
<feature type="domain" description="Major fimbrium subunit FimA C-terminal" evidence="6">
    <location>
        <begin position="361"/>
        <end position="424"/>
    </location>
</feature>
<evidence type="ECO:0000313" key="8">
    <source>
        <dbReference type="Proteomes" id="UP000644010"/>
    </source>
</evidence>
<evidence type="ECO:0008006" key="9">
    <source>
        <dbReference type="Google" id="ProtNLM"/>
    </source>
</evidence>
<keyword evidence="3" id="KW-0732">Signal</keyword>
<proteinExistence type="inferred from homology"/>
<keyword evidence="4" id="KW-0281">Fimbrium</keyword>
<name>A0ABR7E3K8_9BACT</name>
<dbReference type="RefSeq" id="WP_186959901.1">
    <property type="nucleotide sequence ID" value="NZ_JACOOI010000014.1"/>
</dbReference>
<evidence type="ECO:0000313" key="7">
    <source>
        <dbReference type="EMBL" id="MBC5643941.1"/>
    </source>
</evidence>
<dbReference type="Gene3D" id="2.60.40.3690">
    <property type="match status" value="1"/>
</dbReference>
<protein>
    <recommendedName>
        <fullName evidence="9">Major fimbrial subunit protein N-terminal domain-containing protein</fullName>
    </recommendedName>
</protein>
<evidence type="ECO:0000259" key="6">
    <source>
        <dbReference type="Pfam" id="PF22492"/>
    </source>
</evidence>
<sequence length="434" mass="47325">MKPINYILSLASVCVLFACGNEDTPGTVLPPVVEPDAALSLLVNTGEKAPLKALTKADSRDFSVDDNRIARLTVAVFNAGAYEGHDTDALEAIKTETAADGLSISKVEDIEVKSGPVKVLILANVPENVLSEFKTVSEGNGAFSTINDFLGSKAKTTSLEKEINVTASSELYVITAQRGMVNLLGYTKTEVEEVTNGVSVSPFALGEKAIPLYRNISRVLLNKIIFTPKSEYIDASLELEGVYVANVKSKSYLASETEGRGSAEVADMDDKDFYWCGAFAGADEIGALKEGEAKEEARLFYAPEMTFDKKNIVLEGEDGAPIGKPFYVYQNQNGKNHTLLIVYGIFKYKLNEGDTDYQTQRSFYTVIVNEPGKGSFESDSEKHEYVTRNFNYNIELTITGSGSTKPYDKAISSNLSASVKVLPWNVKIIHEDVE</sequence>
<keyword evidence="8" id="KW-1185">Reference proteome</keyword>
<accession>A0ABR7E3K8</accession>
<dbReference type="InterPro" id="IPR029141">
    <property type="entry name" value="FimA_N"/>
</dbReference>
<dbReference type="Gene3D" id="2.60.40.2580">
    <property type="match status" value="1"/>
</dbReference>
<dbReference type="PROSITE" id="PS51257">
    <property type="entry name" value="PROKAR_LIPOPROTEIN"/>
    <property type="match status" value="1"/>
</dbReference>
<dbReference type="InterPro" id="IPR053878">
    <property type="entry name" value="FimA_C"/>
</dbReference>
<gene>
    <name evidence="7" type="ORF">H8S77_13730</name>
</gene>
<evidence type="ECO:0000256" key="4">
    <source>
        <dbReference type="ARBA" id="ARBA00023263"/>
    </source>
</evidence>
<comment type="caution">
    <text evidence="7">The sequence shown here is derived from an EMBL/GenBank/DDBJ whole genome shotgun (WGS) entry which is preliminary data.</text>
</comment>
<dbReference type="Proteomes" id="UP000644010">
    <property type="component" value="Unassembled WGS sequence"/>
</dbReference>
<evidence type="ECO:0000256" key="3">
    <source>
        <dbReference type="ARBA" id="ARBA00022729"/>
    </source>
</evidence>
<dbReference type="Pfam" id="PF22492">
    <property type="entry name" value="FimA4_C"/>
    <property type="match status" value="1"/>
</dbReference>
<dbReference type="EMBL" id="JACOOI010000014">
    <property type="protein sequence ID" value="MBC5643941.1"/>
    <property type="molecule type" value="Genomic_DNA"/>
</dbReference>
<dbReference type="Pfam" id="PF06321">
    <property type="entry name" value="P_gingi_FimA"/>
    <property type="match status" value="1"/>
</dbReference>
<evidence type="ECO:0000256" key="2">
    <source>
        <dbReference type="ARBA" id="ARBA00006011"/>
    </source>
</evidence>
<organism evidence="7 8">
    <name type="scientific">Parabacteroides segnis</name>
    <dbReference type="NCBI Taxonomy" id="2763058"/>
    <lineage>
        <taxon>Bacteria</taxon>
        <taxon>Pseudomonadati</taxon>
        <taxon>Bacteroidota</taxon>
        <taxon>Bacteroidia</taxon>
        <taxon>Bacteroidales</taxon>
        <taxon>Tannerellaceae</taxon>
        <taxon>Parabacteroides</taxon>
    </lineage>
</organism>
<comment type="subcellular location">
    <subcellularLocation>
        <location evidence="1">Fimbrium</location>
    </subcellularLocation>
</comment>
<evidence type="ECO:0000256" key="1">
    <source>
        <dbReference type="ARBA" id="ARBA00004561"/>
    </source>
</evidence>
<reference evidence="7 8" key="1">
    <citation type="submission" date="2020-08" db="EMBL/GenBank/DDBJ databases">
        <title>Genome public.</title>
        <authorList>
            <person name="Liu C."/>
            <person name="Sun Q."/>
        </authorList>
    </citation>
    <scope>NUCLEOTIDE SEQUENCE [LARGE SCALE GENOMIC DNA]</scope>
    <source>
        <strain evidence="7 8">BX2</strain>
    </source>
</reference>
<comment type="similarity">
    <text evidence="2">Belongs to the bacteroidetes fimbrillin superfamily. FimA/Mfa1 family.</text>
</comment>